<accession>A0A419TBY0</accession>
<keyword evidence="2" id="KW-1185">Reference proteome</keyword>
<dbReference type="Pfam" id="PF14249">
    <property type="entry name" value="Tocopherol_cycl"/>
    <property type="match status" value="1"/>
</dbReference>
<reference evidence="1 2" key="1">
    <citation type="submission" date="2016-08" db="EMBL/GenBank/DDBJ databases">
        <title>A new outlook on sporulation: Clostridium algidixylanolyticum.</title>
        <authorList>
            <person name="Poppleton D.I."/>
            <person name="Gribaldo S."/>
        </authorList>
    </citation>
    <scope>NUCLEOTIDE SEQUENCE [LARGE SCALE GENOMIC DNA]</scope>
    <source>
        <strain evidence="1 2">SPL73</strain>
    </source>
</reference>
<proteinExistence type="predicted"/>
<organism evidence="1 2">
    <name type="scientific">Lacrimispora algidixylanolytica</name>
    <dbReference type="NCBI Taxonomy" id="94868"/>
    <lineage>
        <taxon>Bacteria</taxon>
        <taxon>Bacillati</taxon>
        <taxon>Bacillota</taxon>
        <taxon>Clostridia</taxon>
        <taxon>Lachnospirales</taxon>
        <taxon>Lachnospiraceae</taxon>
        <taxon>Lacrimispora</taxon>
    </lineage>
</organism>
<protein>
    <recommendedName>
        <fullName evidence="3">Tocopherol cyclase</fullName>
    </recommendedName>
</protein>
<dbReference type="OrthoDB" id="1820112at2"/>
<dbReference type="GO" id="GO:0009976">
    <property type="term" value="F:tocopherol cyclase activity"/>
    <property type="evidence" value="ECO:0007669"/>
    <property type="project" value="InterPro"/>
</dbReference>
<name>A0A419TBY0_9FIRM</name>
<dbReference type="EMBL" id="MCIA01000001">
    <property type="protein sequence ID" value="RKD35006.1"/>
    <property type="molecule type" value="Genomic_DNA"/>
</dbReference>
<dbReference type="InterPro" id="IPR025893">
    <property type="entry name" value="Tocopherol_cyclase"/>
</dbReference>
<dbReference type="RefSeq" id="WP_120194943.1">
    <property type="nucleotide sequence ID" value="NZ_MCIA01000001.1"/>
</dbReference>
<gene>
    <name evidence="1" type="ORF">BET01_01235</name>
</gene>
<sequence>MNKSDLKRDRFMLTGALGKKGYDWWWHNFTGFHRKTGEAKTFFIEYFVCNPKLGQDYPVLGQLPENQAAGIPPSYAMLKAGAWGKEPRQIHNFYPISQFSYAKKQLDIKIGANLLTEQRIKGRVKVTPEQAKDHPEYMCDPGEMSWNLSIHKKIAYYAGYGASAPFRGLNAFEMFWHAEGIKTEYSGEVILDGEAYDVIADRSHGYADKNWGADFTSPWLWISSCTMKSVVTGKMLTNSAVEFGGGRPKIWGMALERKLLGGLYYEGKMYDYNFSKLWSGSRVDFKFQEGNRYHTWKVKAQNRTSILELSLRCKVDEMILMNYEAPNGEKLHNRLWNGGTGYGTIRLYQRKGDQKILIDHIEMKNTRCEYGEYDGEKLTFPIVKESFLV</sequence>
<evidence type="ECO:0000313" key="1">
    <source>
        <dbReference type="EMBL" id="RKD35006.1"/>
    </source>
</evidence>
<dbReference type="Proteomes" id="UP000284277">
    <property type="component" value="Unassembled WGS sequence"/>
</dbReference>
<dbReference type="AlphaFoldDB" id="A0A419TBY0"/>
<dbReference type="SUPFAM" id="SSF159245">
    <property type="entry name" value="AttH-like"/>
    <property type="match status" value="1"/>
</dbReference>
<evidence type="ECO:0000313" key="2">
    <source>
        <dbReference type="Proteomes" id="UP000284277"/>
    </source>
</evidence>
<comment type="caution">
    <text evidence="1">The sequence shown here is derived from an EMBL/GenBank/DDBJ whole genome shotgun (WGS) entry which is preliminary data.</text>
</comment>
<evidence type="ECO:0008006" key="3">
    <source>
        <dbReference type="Google" id="ProtNLM"/>
    </source>
</evidence>